<name>A0AA88AFZ9_FICCA</name>
<proteinExistence type="predicted"/>
<organism evidence="2 3">
    <name type="scientific">Ficus carica</name>
    <name type="common">Common fig</name>
    <dbReference type="NCBI Taxonomy" id="3494"/>
    <lineage>
        <taxon>Eukaryota</taxon>
        <taxon>Viridiplantae</taxon>
        <taxon>Streptophyta</taxon>
        <taxon>Embryophyta</taxon>
        <taxon>Tracheophyta</taxon>
        <taxon>Spermatophyta</taxon>
        <taxon>Magnoliopsida</taxon>
        <taxon>eudicotyledons</taxon>
        <taxon>Gunneridae</taxon>
        <taxon>Pentapetalae</taxon>
        <taxon>rosids</taxon>
        <taxon>fabids</taxon>
        <taxon>Rosales</taxon>
        <taxon>Moraceae</taxon>
        <taxon>Ficeae</taxon>
        <taxon>Ficus</taxon>
    </lineage>
</organism>
<protein>
    <submittedName>
        <fullName evidence="2">Uncharacterized protein</fullName>
    </submittedName>
</protein>
<feature type="compositionally biased region" description="Pro residues" evidence="1">
    <location>
        <begin position="159"/>
        <end position="168"/>
    </location>
</feature>
<evidence type="ECO:0000313" key="3">
    <source>
        <dbReference type="Proteomes" id="UP001187192"/>
    </source>
</evidence>
<gene>
    <name evidence="2" type="ORF">TIFTF001_020579</name>
</gene>
<reference evidence="2" key="1">
    <citation type="submission" date="2023-07" db="EMBL/GenBank/DDBJ databases">
        <title>draft genome sequence of fig (Ficus carica).</title>
        <authorList>
            <person name="Takahashi T."/>
            <person name="Nishimura K."/>
        </authorList>
    </citation>
    <scope>NUCLEOTIDE SEQUENCE</scope>
</reference>
<dbReference type="EMBL" id="BTGU01000037">
    <property type="protein sequence ID" value="GMN51425.1"/>
    <property type="molecule type" value="Genomic_DNA"/>
</dbReference>
<evidence type="ECO:0000313" key="2">
    <source>
        <dbReference type="EMBL" id="GMN51425.1"/>
    </source>
</evidence>
<feature type="region of interest" description="Disordered" evidence="1">
    <location>
        <begin position="154"/>
        <end position="181"/>
    </location>
</feature>
<dbReference type="Proteomes" id="UP001187192">
    <property type="component" value="Unassembled WGS sequence"/>
</dbReference>
<keyword evidence="3" id="KW-1185">Reference proteome</keyword>
<accession>A0AA88AFZ9</accession>
<evidence type="ECO:0000256" key="1">
    <source>
        <dbReference type="SAM" id="MobiDB-lite"/>
    </source>
</evidence>
<dbReference type="AlphaFoldDB" id="A0AA88AFZ9"/>
<comment type="caution">
    <text evidence="2">The sequence shown here is derived from an EMBL/GenBank/DDBJ whole genome shotgun (WGS) entry which is preliminary data.</text>
</comment>
<sequence>MKLISFEHERVPSFADAGTFMRRAVEKLKITMYNYLQRRTKKKKPWAIQRSSHCCNTCKEIRRHPCNVFFTNTKRAFPGLKCNLLLSIWMNCPTDMSLGTRREKLERKVLKYCVGVRKKNVLVQFLLGEKKEGGHEERTAKYFLEEKKPAIFVSSSQVPHPPPNPSSTPTPTAGQSPYSPSINVQKSLLKQHVGARDVGVVPSAIASFDVVAVFIVTAGHVAAAVPTSEVQ</sequence>